<accession>A0A177CYJ7</accession>
<dbReference type="OrthoDB" id="67027at2759"/>
<dbReference type="RefSeq" id="XP_018042989.1">
    <property type="nucleotide sequence ID" value="XM_018182424.1"/>
</dbReference>
<evidence type="ECO:0000313" key="3">
    <source>
        <dbReference type="Proteomes" id="UP000077069"/>
    </source>
</evidence>
<proteinExistence type="predicted"/>
<dbReference type="InterPro" id="IPR036389">
    <property type="entry name" value="RNase_III_sf"/>
</dbReference>
<gene>
    <name evidence="2" type="ORF">CC84DRAFT_1212144</name>
</gene>
<dbReference type="GO" id="GO:0006396">
    <property type="term" value="P:RNA processing"/>
    <property type="evidence" value="ECO:0007669"/>
    <property type="project" value="InterPro"/>
</dbReference>
<dbReference type="Proteomes" id="UP000077069">
    <property type="component" value="Unassembled WGS sequence"/>
</dbReference>
<dbReference type="InterPro" id="IPR000999">
    <property type="entry name" value="RNase_III_dom"/>
</dbReference>
<organism evidence="2 3">
    <name type="scientific">Paraphaeosphaeria sporulosa</name>
    <dbReference type="NCBI Taxonomy" id="1460663"/>
    <lineage>
        <taxon>Eukaryota</taxon>
        <taxon>Fungi</taxon>
        <taxon>Dikarya</taxon>
        <taxon>Ascomycota</taxon>
        <taxon>Pezizomycotina</taxon>
        <taxon>Dothideomycetes</taxon>
        <taxon>Pleosporomycetidae</taxon>
        <taxon>Pleosporales</taxon>
        <taxon>Massarineae</taxon>
        <taxon>Didymosphaeriaceae</taxon>
        <taxon>Paraphaeosphaeria</taxon>
    </lineage>
</organism>
<feature type="domain" description="RNase III" evidence="1">
    <location>
        <begin position="262"/>
        <end position="389"/>
    </location>
</feature>
<dbReference type="InParanoid" id="A0A177CYJ7"/>
<evidence type="ECO:0000259" key="1">
    <source>
        <dbReference type="PROSITE" id="PS50142"/>
    </source>
</evidence>
<dbReference type="GO" id="GO:0004525">
    <property type="term" value="F:ribonuclease III activity"/>
    <property type="evidence" value="ECO:0007669"/>
    <property type="project" value="InterPro"/>
</dbReference>
<name>A0A177CYJ7_9PLEO</name>
<reference evidence="2 3" key="1">
    <citation type="submission" date="2016-05" db="EMBL/GenBank/DDBJ databases">
        <title>Comparative analysis of secretome profiles of manganese(II)-oxidizing ascomycete fungi.</title>
        <authorList>
            <consortium name="DOE Joint Genome Institute"/>
            <person name="Zeiner C.A."/>
            <person name="Purvine S.O."/>
            <person name="Zink E.M."/>
            <person name="Wu S."/>
            <person name="Pasa-Tolic L."/>
            <person name="Chaput D.L."/>
            <person name="Haridas S."/>
            <person name="Grigoriev I.V."/>
            <person name="Santelli C.M."/>
            <person name="Hansel C.M."/>
        </authorList>
    </citation>
    <scope>NUCLEOTIDE SEQUENCE [LARGE SCALE GENOMIC DNA]</scope>
    <source>
        <strain evidence="2 3">AP3s5-JAC2a</strain>
    </source>
</reference>
<dbReference type="EMBL" id="KV441548">
    <property type="protein sequence ID" value="OAG12624.1"/>
    <property type="molecule type" value="Genomic_DNA"/>
</dbReference>
<evidence type="ECO:0000313" key="2">
    <source>
        <dbReference type="EMBL" id="OAG12624.1"/>
    </source>
</evidence>
<dbReference type="SMART" id="SM00535">
    <property type="entry name" value="RIBOc"/>
    <property type="match status" value="1"/>
</dbReference>
<keyword evidence="3" id="KW-1185">Reference proteome</keyword>
<dbReference type="STRING" id="1460663.A0A177CYJ7"/>
<dbReference type="Gene3D" id="1.10.1520.10">
    <property type="entry name" value="Ribonuclease III domain"/>
    <property type="match status" value="1"/>
</dbReference>
<dbReference type="AlphaFoldDB" id="A0A177CYJ7"/>
<sequence length="525" mass="58683">MGRLVTVTQSAYRPVLGVQDKKKLSNYKKKAKNLKAIRGRSLSHSERNELAWLVRARECIMAGLLTVNQAKGLESYRKLSPTAQFQQLDQNHMEVRRNLGLLHGRISDDDDGYGKAQNLLNDSSAFEARQAQPMRLFQQAASLPSPNPGAVKAFIYSLMGLSPDAGTNPQPTPFQHSGRSWVVKNATKSRILSVKEHLSQFFWKASPSRRNSFHGRTEHLDRLSKFFTRRDNLFFNMSPDPLQFYRPPPMIHQDLFDAATRVVRVENIIGYRFQNKKLCIEALKGSMVDIPLYWQGVITPIANNRRLALLGDRVLALGMTALWWDAKLPTSAYGTAMAKLESRASLGLRATLLGIDDTLIIRNGANPVPRHLIAETLEAIIGAVYVDSNNSLSVVQGVLKKLRFEKDLHQLAEAMKPSLEHAAVSTTSTADPTVRSVTASAIDPATKSMTASIVDSTPDTSTHPIPRSAIELSVTLAPESATLPTLINHDYSREILDDIQCKKHERKEKIEREELILEKPEEKRL</sequence>
<protein>
    <submittedName>
        <fullName evidence="2">Ribonuclease III</fullName>
    </submittedName>
</protein>
<dbReference type="SUPFAM" id="SSF69065">
    <property type="entry name" value="RNase III domain-like"/>
    <property type="match status" value="1"/>
</dbReference>
<dbReference type="PROSITE" id="PS50142">
    <property type="entry name" value="RNASE_3_2"/>
    <property type="match status" value="1"/>
</dbReference>
<dbReference type="Pfam" id="PF00636">
    <property type="entry name" value="Ribonuclease_3"/>
    <property type="match status" value="1"/>
</dbReference>
<dbReference type="GeneID" id="28765910"/>
<dbReference type="CDD" id="cd00593">
    <property type="entry name" value="RIBOc"/>
    <property type="match status" value="1"/>
</dbReference>